<dbReference type="GO" id="GO:0008374">
    <property type="term" value="F:O-acyltransferase activity"/>
    <property type="evidence" value="ECO:0007669"/>
    <property type="project" value="TreeGrafter"/>
</dbReference>
<name>A2V7Q7_KLEPO</name>
<dbReference type="InterPro" id="IPR051159">
    <property type="entry name" value="Hexapeptide_acetyltransf"/>
</dbReference>
<dbReference type="PANTHER" id="PTHR23416">
    <property type="entry name" value="SIALIC ACID SYNTHASE-RELATED"/>
    <property type="match status" value="1"/>
</dbReference>
<dbReference type="PANTHER" id="PTHR23416:SF23">
    <property type="entry name" value="ACETYLTRANSFERASE C18B11.09C-RELATED"/>
    <property type="match status" value="1"/>
</dbReference>
<comment type="similarity">
    <text evidence="1">Belongs to the transferase hexapeptide repeat family.</text>
</comment>
<feature type="transmembrane region" description="Helical" evidence="3">
    <location>
        <begin position="12"/>
        <end position="29"/>
    </location>
</feature>
<dbReference type="EMBL" id="AB289645">
    <property type="protein sequence ID" value="BAF46987.1"/>
    <property type="molecule type" value="Genomic_DNA"/>
</dbReference>
<keyword evidence="2 4" id="KW-0808">Transferase</keyword>
<dbReference type="CDD" id="cd04647">
    <property type="entry name" value="LbH_MAT_like"/>
    <property type="match status" value="1"/>
</dbReference>
<sequence length="182" mass="20272">MMKLIKLNAKKVIIGFLNAILSLSTFFVVRRFLLRVLFRAIVGNKSTVHRKVKIFDIGSLSIGKHSTINYGCFLDNRGGLDIGDNVNISHCVKIYTMGHDLDDPFAKLVKGRVQIGSNSWVFPNVLIMPGVTLAEGAVVYPGSVVTKNIPSYEVWGGSPAKFICHRKRDIKYEASFPVWFAI</sequence>
<evidence type="ECO:0000256" key="1">
    <source>
        <dbReference type="ARBA" id="ARBA00007274"/>
    </source>
</evidence>
<accession>A2V7Q7</accession>
<evidence type="ECO:0000313" key="4">
    <source>
        <dbReference type="EMBL" id="BAF46987.1"/>
    </source>
</evidence>
<dbReference type="SUPFAM" id="SSF51161">
    <property type="entry name" value="Trimeric LpxA-like enzymes"/>
    <property type="match status" value="1"/>
</dbReference>
<reference evidence="4" key="1">
    <citation type="journal article" date="2007" name="Clin. Infect. Dis.">
        <title>Klebsiella pneumoniae genotype K1: an emerging pathogen that causes septic ocular or central nervous system complications from pyogenic liver abscess.</title>
        <authorList>
            <person name="Fang C.T."/>
            <person name="Lai S.Y."/>
            <person name="Yi W.C."/>
            <person name="Hsueh P.R."/>
            <person name="Liu K.L."/>
            <person name="Chang S.C."/>
        </authorList>
    </citation>
    <scope>NUCLEOTIDE SEQUENCE</scope>
    <source>
        <strain evidence="4">Kauffmann E5051</strain>
    </source>
</reference>
<evidence type="ECO:0000256" key="3">
    <source>
        <dbReference type="SAM" id="Phobius"/>
    </source>
</evidence>
<proteinExistence type="inferred from homology"/>
<protein>
    <submittedName>
        <fullName evidence="4">Putative acetyltransferase</fullName>
    </submittedName>
</protein>
<keyword evidence="3" id="KW-0812">Transmembrane</keyword>
<keyword evidence="3" id="KW-1133">Transmembrane helix</keyword>
<dbReference type="InterPro" id="IPR011004">
    <property type="entry name" value="Trimer_LpxA-like_sf"/>
</dbReference>
<keyword evidence="3" id="KW-0472">Membrane</keyword>
<dbReference type="RefSeq" id="WP_077258622.1">
    <property type="nucleotide sequence ID" value="NZ_JVKF01000073.1"/>
</dbReference>
<organism evidence="4">
    <name type="scientific">Klebsiella pneumoniae subsp. ozaenae</name>
    <dbReference type="NCBI Taxonomy" id="574"/>
    <lineage>
        <taxon>Bacteria</taxon>
        <taxon>Pseudomonadati</taxon>
        <taxon>Pseudomonadota</taxon>
        <taxon>Gammaproteobacteria</taxon>
        <taxon>Enterobacterales</taxon>
        <taxon>Enterobacteriaceae</taxon>
        <taxon>Klebsiella/Raoultella group</taxon>
        <taxon>Klebsiella</taxon>
        <taxon>Klebsiella pneumoniae complex</taxon>
    </lineage>
</organism>
<dbReference type="AlphaFoldDB" id="A2V7Q7"/>
<dbReference type="InterPro" id="IPR001451">
    <property type="entry name" value="Hexapep"/>
</dbReference>
<reference evidence="4" key="2">
    <citation type="submission" date="2007-01" db="EMBL/GenBank/DDBJ databases">
        <title>Complete nucleotide sequences of Klebsiella pneumoniae serotype K5 capsular polysaccharides biosynthesis gene cluster, Statens Serum Institut (Denmark) serotype K5 reference strain.</title>
        <authorList>
            <person name="Fang C.T."/>
            <person name="Lai S.Y."/>
            <person name="Yi W.C."/>
        </authorList>
    </citation>
    <scope>NUCLEOTIDE SEQUENCE</scope>
    <source>
        <strain evidence="4">Kauffmann E5051</strain>
    </source>
</reference>
<dbReference type="Gene3D" id="2.160.10.10">
    <property type="entry name" value="Hexapeptide repeat proteins"/>
    <property type="match status" value="1"/>
</dbReference>
<dbReference type="GO" id="GO:0005829">
    <property type="term" value="C:cytosol"/>
    <property type="evidence" value="ECO:0007669"/>
    <property type="project" value="TreeGrafter"/>
</dbReference>
<dbReference type="Pfam" id="PF00132">
    <property type="entry name" value="Hexapep"/>
    <property type="match status" value="1"/>
</dbReference>
<evidence type="ECO:0000256" key="2">
    <source>
        <dbReference type="ARBA" id="ARBA00022679"/>
    </source>
</evidence>